<gene>
    <name evidence="2" type="ORF">LCGC14_0484610</name>
</gene>
<dbReference type="SUPFAM" id="SSF54197">
    <property type="entry name" value="HIT-like"/>
    <property type="match status" value="1"/>
</dbReference>
<sequence length="114" mass="12564">MADCLFCSMVGGEVETNKVYEDETAFAFNDIVPRAPVHVLIIPKKHISSLREAEEEDEKLLGHLLYVAKKIAEQLKISTGGYRIVINNGDDAGQEVGHIHVHLLGGREMGWPPG</sequence>
<reference evidence="2" key="1">
    <citation type="journal article" date="2015" name="Nature">
        <title>Complex archaea that bridge the gap between prokaryotes and eukaryotes.</title>
        <authorList>
            <person name="Spang A."/>
            <person name="Saw J.H."/>
            <person name="Jorgensen S.L."/>
            <person name="Zaremba-Niedzwiedzka K."/>
            <person name="Martijn J."/>
            <person name="Lind A.E."/>
            <person name="van Eijk R."/>
            <person name="Schleper C."/>
            <person name="Guy L."/>
            <person name="Ettema T.J."/>
        </authorList>
    </citation>
    <scope>NUCLEOTIDE SEQUENCE</scope>
</reference>
<dbReference type="AlphaFoldDB" id="A0A0F9SRM3"/>
<dbReference type="CDD" id="cd01276">
    <property type="entry name" value="PKCI_related"/>
    <property type="match status" value="1"/>
</dbReference>
<evidence type="ECO:0000259" key="1">
    <source>
        <dbReference type="PROSITE" id="PS51084"/>
    </source>
</evidence>
<dbReference type="PANTHER" id="PTHR23089">
    <property type="entry name" value="HISTIDINE TRIAD HIT PROTEIN"/>
    <property type="match status" value="1"/>
</dbReference>
<dbReference type="InterPro" id="IPR001310">
    <property type="entry name" value="Histidine_triad_HIT"/>
</dbReference>
<accession>A0A0F9SRM3</accession>
<feature type="domain" description="HIT" evidence="1">
    <location>
        <begin position="5"/>
        <end position="114"/>
    </location>
</feature>
<protein>
    <recommendedName>
        <fullName evidence="1">HIT domain-containing protein</fullName>
    </recommendedName>
</protein>
<dbReference type="InterPro" id="IPR036265">
    <property type="entry name" value="HIT-like_sf"/>
</dbReference>
<dbReference type="PROSITE" id="PS51084">
    <property type="entry name" value="HIT_2"/>
    <property type="match status" value="1"/>
</dbReference>
<dbReference type="PROSITE" id="PS00892">
    <property type="entry name" value="HIT_1"/>
    <property type="match status" value="1"/>
</dbReference>
<dbReference type="InterPro" id="IPR019808">
    <property type="entry name" value="Histidine_triad_CS"/>
</dbReference>
<dbReference type="EMBL" id="LAZR01000533">
    <property type="protein sequence ID" value="KKN65152.1"/>
    <property type="molecule type" value="Genomic_DNA"/>
</dbReference>
<evidence type="ECO:0000313" key="2">
    <source>
        <dbReference type="EMBL" id="KKN65152.1"/>
    </source>
</evidence>
<dbReference type="Pfam" id="PF01230">
    <property type="entry name" value="HIT"/>
    <property type="match status" value="1"/>
</dbReference>
<dbReference type="Gene3D" id="3.30.428.10">
    <property type="entry name" value="HIT-like"/>
    <property type="match status" value="1"/>
</dbReference>
<name>A0A0F9SRM3_9ZZZZ</name>
<dbReference type="GO" id="GO:0003824">
    <property type="term" value="F:catalytic activity"/>
    <property type="evidence" value="ECO:0007669"/>
    <property type="project" value="InterPro"/>
</dbReference>
<dbReference type="InterPro" id="IPR011146">
    <property type="entry name" value="HIT-like"/>
</dbReference>
<organism evidence="2">
    <name type="scientific">marine sediment metagenome</name>
    <dbReference type="NCBI Taxonomy" id="412755"/>
    <lineage>
        <taxon>unclassified sequences</taxon>
        <taxon>metagenomes</taxon>
        <taxon>ecological metagenomes</taxon>
    </lineage>
</organism>
<dbReference type="PRINTS" id="PR00332">
    <property type="entry name" value="HISTRIAD"/>
</dbReference>
<proteinExistence type="predicted"/>
<comment type="caution">
    <text evidence="2">The sequence shown here is derived from an EMBL/GenBank/DDBJ whole genome shotgun (WGS) entry which is preliminary data.</text>
</comment>